<dbReference type="EMBL" id="LUGG01000023">
    <property type="protein sequence ID" value="OBZ67659.1"/>
    <property type="molecule type" value="Genomic_DNA"/>
</dbReference>
<evidence type="ECO:0000313" key="2">
    <source>
        <dbReference type="EMBL" id="OBZ67659.1"/>
    </source>
</evidence>
<protein>
    <submittedName>
        <fullName evidence="2">Uncharacterized protein</fullName>
    </submittedName>
</protein>
<feature type="compositionally biased region" description="Low complexity" evidence="1">
    <location>
        <begin position="74"/>
        <end position="85"/>
    </location>
</feature>
<sequence>MAEHSKPSTTAIPAGLLRLLVPGREQVQHNSTTHGTQTADASVQFSFNGTFVSVFGTLGTTESSATFTVDGGQPVTKTTPKPSTPQYDYPLYFSPQSYPASTRSRSPRPKTETFSGLTICSTLGRPGILDRDPHARSATFCGKPATRDVCQCLRGSSWALLAGPVRSRRTSISSWKTCRSSRNRCRRATRYASSHLGGPRAGCQGRRPHVELDEHVVGADVVTQSSAMFTSVILLSPVLSSVSEDAEDAAAQAC</sequence>
<organism evidence="2 3">
    <name type="scientific">Grifola frondosa</name>
    <name type="common">Maitake</name>
    <name type="synonym">Polyporus frondosus</name>
    <dbReference type="NCBI Taxonomy" id="5627"/>
    <lineage>
        <taxon>Eukaryota</taxon>
        <taxon>Fungi</taxon>
        <taxon>Dikarya</taxon>
        <taxon>Basidiomycota</taxon>
        <taxon>Agaricomycotina</taxon>
        <taxon>Agaricomycetes</taxon>
        <taxon>Polyporales</taxon>
        <taxon>Grifolaceae</taxon>
        <taxon>Grifola</taxon>
    </lineage>
</organism>
<accession>A0A1C7LUQ3</accession>
<dbReference type="OrthoDB" id="3265734at2759"/>
<dbReference type="Gene3D" id="2.60.120.260">
    <property type="entry name" value="Galactose-binding domain-like"/>
    <property type="match status" value="1"/>
</dbReference>
<proteinExistence type="predicted"/>
<evidence type="ECO:0000256" key="1">
    <source>
        <dbReference type="SAM" id="MobiDB-lite"/>
    </source>
</evidence>
<comment type="caution">
    <text evidence="2">The sequence shown here is derived from an EMBL/GenBank/DDBJ whole genome shotgun (WGS) entry which is preliminary data.</text>
</comment>
<keyword evidence="3" id="KW-1185">Reference proteome</keyword>
<dbReference type="AlphaFoldDB" id="A0A1C7LUQ3"/>
<reference evidence="2 3" key="1">
    <citation type="submission" date="2016-03" db="EMBL/GenBank/DDBJ databases">
        <title>Whole genome sequencing of Grifola frondosa 9006-11.</title>
        <authorList>
            <person name="Min B."/>
            <person name="Park H."/>
            <person name="Kim J.-G."/>
            <person name="Cho H."/>
            <person name="Oh Y.-L."/>
            <person name="Kong W.-S."/>
            <person name="Choi I.-G."/>
        </authorList>
    </citation>
    <scope>NUCLEOTIDE SEQUENCE [LARGE SCALE GENOMIC DNA]</scope>
    <source>
        <strain evidence="2 3">9006-11</strain>
    </source>
</reference>
<feature type="region of interest" description="Disordered" evidence="1">
    <location>
        <begin position="65"/>
        <end position="88"/>
    </location>
</feature>
<dbReference type="Proteomes" id="UP000092993">
    <property type="component" value="Unassembled WGS sequence"/>
</dbReference>
<name>A0A1C7LUQ3_GRIFR</name>
<evidence type="ECO:0000313" key="3">
    <source>
        <dbReference type="Proteomes" id="UP000092993"/>
    </source>
</evidence>
<gene>
    <name evidence="2" type="ORF">A0H81_12221</name>
</gene>